<protein>
    <submittedName>
        <fullName evidence="1">Uncharacterized protein</fullName>
    </submittedName>
</protein>
<proteinExistence type="predicted"/>
<dbReference type="RefSeq" id="WP_021402202.1">
    <property type="nucleotide sequence ID" value="NZ_CP149699.1"/>
</dbReference>
<evidence type="ECO:0000313" key="1">
    <source>
        <dbReference type="EMBL" id="SJT00557.1"/>
    </source>
</evidence>
<gene>
    <name evidence="1" type="ORF">SAMEA3375112_03406</name>
</gene>
<comment type="caution">
    <text evidence="1">The sequence shown here is derived from an EMBL/GenBank/DDBJ whole genome shotgun (WGS) entry which is preliminary data.</text>
</comment>
<dbReference type="AlphaFoldDB" id="A0A9X8WRU6"/>
<dbReference type="Proteomes" id="UP000189137">
    <property type="component" value="Unassembled WGS sequence"/>
</dbReference>
<accession>A0A9X8WRU6</accession>
<evidence type="ECO:0000313" key="2">
    <source>
        <dbReference type="Proteomes" id="UP000189137"/>
    </source>
</evidence>
<sequence length="75" mass="9060">MEIKQIEKMRTNNKRFIIAFTNDKKDELMKKGFTFINENKCGEESFYLFENKPDEILNFSKEDFKDISFSDVMFI</sequence>
<name>A0A9X8WRU6_CLODI</name>
<dbReference type="EMBL" id="FUPS01000014">
    <property type="protein sequence ID" value="SJT00557.1"/>
    <property type="molecule type" value="Genomic_DNA"/>
</dbReference>
<organism evidence="1 2">
    <name type="scientific">Clostridioides difficile</name>
    <name type="common">Peptoclostridium difficile</name>
    <dbReference type="NCBI Taxonomy" id="1496"/>
    <lineage>
        <taxon>Bacteria</taxon>
        <taxon>Bacillati</taxon>
        <taxon>Bacillota</taxon>
        <taxon>Clostridia</taxon>
        <taxon>Peptostreptococcales</taxon>
        <taxon>Peptostreptococcaceae</taxon>
        <taxon>Clostridioides</taxon>
    </lineage>
</organism>
<reference evidence="1 2" key="1">
    <citation type="submission" date="2017-02" db="EMBL/GenBank/DDBJ databases">
        <authorList>
            <consortium name="Pathogen Informatics"/>
        </authorList>
    </citation>
    <scope>NUCLEOTIDE SEQUENCE [LARGE SCALE GENOMIC DNA]</scope>
    <source>
        <strain evidence="1 2">VRECD0157</strain>
    </source>
</reference>